<evidence type="ECO:0000313" key="3">
    <source>
        <dbReference type="Proteomes" id="UP001303473"/>
    </source>
</evidence>
<sequence length="322" mass="35887">MALEHYDTIRDNPSDATVTTHIDTLKESIPTQKKYLKAKVVIEQIMEYSEASLNEEILGVAPDATKQDKLAAWRTLGCLIHLDYAKQKNAEVAFKRLKDAAEIDLDKDDIAHVVNWDGEDDLNEDRMNKEDTNVPEPPERVTRIYKNATPSLRNLSADPNDGMVIADIKGFNADIIEENIREKATQELTQLKAVIDGKIQKHYFPKEWTIRTAEDYIKMGLLSKETKEKAERASEAAENAKTLFQKFKEQRAAADEATKADLESTEETAKAAVASAEAAAEKAKAEAARTCWSYAAAAAALETANGECTKAREANRERDNNV</sequence>
<accession>A0AAN6MYG0</accession>
<feature type="coiled-coil region" evidence="1">
    <location>
        <begin position="181"/>
        <end position="286"/>
    </location>
</feature>
<proteinExistence type="predicted"/>
<name>A0AAN6MYG0_9PEZI</name>
<evidence type="ECO:0000256" key="1">
    <source>
        <dbReference type="SAM" id="Coils"/>
    </source>
</evidence>
<dbReference type="InterPro" id="IPR036869">
    <property type="entry name" value="J_dom_sf"/>
</dbReference>
<keyword evidence="1" id="KW-0175">Coiled coil</keyword>
<dbReference type="EMBL" id="MU853934">
    <property type="protein sequence ID" value="KAK3935216.1"/>
    <property type="molecule type" value="Genomic_DNA"/>
</dbReference>
<dbReference type="Proteomes" id="UP001303473">
    <property type="component" value="Unassembled WGS sequence"/>
</dbReference>
<dbReference type="AlphaFoldDB" id="A0AAN6MYG0"/>
<comment type="caution">
    <text evidence="2">The sequence shown here is derived from an EMBL/GenBank/DDBJ whole genome shotgun (WGS) entry which is preliminary data.</text>
</comment>
<evidence type="ECO:0000313" key="2">
    <source>
        <dbReference type="EMBL" id="KAK3935216.1"/>
    </source>
</evidence>
<keyword evidence="3" id="KW-1185">Reference proteome</keyword>
<dbReference type="Gene3D" id="1.10.287.110">
    <property type="entry name" value="DnaJ domain"/>
    <property type="match status" value="1"/>
</dbReference>
<protein>
    <submittedName>
        <fullName evidence="2">Uncharacterized protein</fullName>
    </submittedName>
</protein>
<reference evidence="3" key="1">
    <citation type="journal article" date="2023" name="Mol. Phylogenet. Evol.">
        <title>Genome-scale phylogeny and comparative genomics of the fungal order Sordariales.</title>
        <authorList>
            <person name="Hensen N."/>
            <person name="Bonometti L."/>
            <person name="Westerberg I."/>
            <person name="Brannstrom I.O."/>
            <person name="Guillou S."/>
            <person name="Cros-Aarteil S."/>
            <person name="Calhoun S."/>
            <person name="Haridas S."/>
            <person name="Kuo A."/>
            <person name="Mondo S."/>
            <person name="Pangilinan J."/>
            <person name="Riley R."/>
            <person name="LaButti K."/>
            <person name="Andreopoulos B."/>
            <person name="Lipzen A."/>
            <person name="Chen C."/>
            <person name="Yan M."/>
            <person name="Daum C."/>
            <person name="Ng V."/>
            <person name="Clum A."/>
            <person name="Steindorff A."/>
            <person name="Ohm R.A."/>
            <person name="Martin F."/>
            <person name="Silar P."/>
            <person name="Natvig D.O."/>
            <person name="Lalanne C."/>
            <person name="Gautier V."/>
            <person name="Ament-Velasquez S.L."/>
            <person name="Kruys A."/>
            <person name="Hutchinson M.I."/>
            <person name="Powell A.J."/>
            <person name="Barry K."/>
            <person name="Miller A.N."/>
            <person name="Grigoriev I.V."/>
            <person name="Debuchy R."/>
            <person name="Gladieux P."/>
            <person name="Hiltunen Thoren M."/>
            <person name="Johannesson H."/>
        </authorList>
    </citation>
    <scope>NUCLEOTIDE SEQUENCE [LARGE SCALE GENOMIC DNA]</scope>
    <source>
        <strain evidence="3">CBS 340.73</strain>
    </source>
</reference>
<organism evidence="2 3">
    <name type="scientific">Diplogelasinospora grovesii</name>
    <dbReference type="NCBI Taxonomy" id="303347"/>
    <lineage>
        <taxon>Eukaryota</taxon>
        <taxon>Fungi</taxon>
        <taxon>Dikarya</taxon>
        <taxon>Ascomycota</taxon>
        <taxon>Pezizomycotina</taxon>
        <taxon>Sordariomycetes</taxon>
        <taxon>Sordariomycetidae</taxon>
        <taxon>Sordariales</taxon>
        <taxon>Diplogelasinosporaceae</taxon>
        <taxon>Diplogelasinospora</taxon>
    </lineage>
</organism>
<gene>
    <name evidence="2" type="ORF">QBC46DRAFT_413242</name>
</gene>